<feature type="non-terminal residue" evidence="1">
    <location>
        <position position="1"/>
    </location>
</feature>
<evidence type="ECO:0000313" key="1">
    <source>
        <dbReference type="EMBL" id="PIP52260.1"/>
    </source>
</evidence>
<dbReference type="Proteomes" id="UP000231081">
    <property type="component" value="Unassembled WGS sequence"/>
</dbReference>
<name>A0A2H0B5C8_9BACT</name>
<sequence>GIKETDLDLKLPFAKSQTIRYQLHCMCGAQESNISLIVEDKWNGYSSSLDKLGKTDLATIKTHLQAADK</sequence>
<comment type="caution">
    <text evidence="1">The sequence shown here is derived from an EMBL/GenBank/DDBJ whole genome shotgun (WGS) entry which is preliminary data.</text>
</comment>
<protein>
    <submittedName>
        <fullName evidence="1">Uncharacterized protein</fullName>
    </submittedName>
</protein>
<gene>
    <name evidence="1" type="ORF">COX09_02565</name>
</gene>
<dbReference type="AlphaFoldDB" id="A0A2H0B5C8"/>
<proteinExistence type="predicted"/>
<reference evidence="1 2" key="1">
    <citation type="submission" date="2017-09" db="EMBL/GenBank/DDBJ databases">
        <title>Depth-based differentiation of microbial function through sediment-hosted aquifers and enrichment of novel symbionts in the deep terrestrial subsurface.</title>
        <authorList>
            <person name="Probst A.J."/>
            <person name="Ladd B."/>
            <person name="Jarett J.K."/>
            <person name="Geller-Mcgrath D.E."/>
            <person name="Sieber C.M."/>
            <person name="Emerson J.B."/>
            <person name="Anantharaman K."/>
            <person name="Thomas B.C."/>
            <person name="Malmstrom R."/>
            <person name="Stieglmeier M."/>
            <person name="Klingl A."/>
            <person name="Woyke T."/>
            <person name="Ryan C.M."/>
            <person name="Banfield J.F."/>
        </authorList>
    </citation>
    <scope>NUCLEOTIDE SEQUENCE [LARGE SCALE GENOMIC DNA]</scope>
    <source>
        <strain evidence="1">CG23_combo_of_CG06-09_8_20_14_all_47_9</strain>
    </source>
</reference>
<accession>A0A2H0B5C8</accession>
<organism evidence="1 2">
    <name type="scientific">Candidatus Beckwithbacteria bacterium CG23_combo_of_CG06-09_8_20_14_all_47_9</name>
    <dbReference type="NCBI Taxonomy" id="1974498"/>
    <lineage>
        <taxon>Bacteria</taxon>
        <taxon>Candidatus Beckwithiibacteriota</taxon>
    </lineage>
</organism>
<evidence type="ECO:0000313" key="2">
    <source>
        <dbReference type="Proteomes" id="UP000231081"/>
    </source>
</evidence>
<dbReference type="EMBL" id="PCSQ01000068">
    <property type="protein sequence ID" value="PIP52260.1"/>
    <property type="molecule type" value="Genomic_DNA"/>
</dbReference>